<accession>A0A645AVD0</accession>
<proteinExistence type="predicted"/>
<comment type="caution">
    <text evidence="1">The sequence shown here is derived from an EMBL/GenBank/DDBJ whole genome shotgun (WGS) entry which is preliminary data.</text>
</comment>
<name>A0A645AVD0_9ZZZZ</name>
<sequence length="71" mass="7426">MHLAAHQIGPFFYAHHHRGIYVPGEDGQVGHAQGTSARGTSCFYGVRFDAAKAGVIAEQGAQVSLMADDGG</sequence>
<dbReference type="AlphaFoldDB" id="A0A645AVD0"/>
<protein>
    <submittedName>
        <fullName evidence="1">Uncharacterized protein</fullName>
    </submittedName>
</protein>
<gene>
    <name evidence="1" type="ORF">SDC9_103063</name>
</gene>
<dbReference type="EMBL" id="VSSQ01015665">
    <property type="protein sequence ID" value="MPM56261.1"/>
    <property type="molecule type" value="Genomic_DNA"/>
</dbReference>
<reference evidence="1" key="1">
    <citation type="submission" date="2019-08" db="EMBL/GenBank/DDBJ databases">
        <authorList>
            <person name="Kucharzyk K."/>
            <person name="Murdoch R.W."/>
            <person name="Higgins S."/>
            <person name="Loffler F."/>
        </authorList>
    </citation>
    <scope>NUCLEOTIDE SEQUENCE</scope>
</reference>
<evidence type="ECO:0000313" key="1">
    <source>
        <dbReference type="EMBL" id="MPM56261.1"/>
    </source>
</evidence>
<organism evidence="1">
    <name type="scientific">bioreactor metagenome</name>
    <dbReference type="NCBI Taxonomy" id="1076179"/>
    <lineage>
        <taxon>unclassified sequences</taxon>
        <taxon>metagenomes</taxon>
        <taxon>ecological metagenomes</taxon>
    </lineage>
</organism>